<accession>A0A9E8G3S5</accession>
<dbReference type="EMBL" id="OP765584">
    <property type="protein sequence ID" value="UZT29064.1"/>
    <property type="molecule type" value="Genomic_DNA"/>
</dbReference>
<dbReference type="Pfam" id="PF19064">
    <property type="entry name" value="DUF5760"/>
    <property type="match status" value="1"/>
</dbReference>
<dbReference type="EMBL" id="OP765507">
    <property type="protein sequence ID" value="UZT28788.1"/>
    <property type="molecule type" value="Genomic_DNA"/>
</dbReference>
<organism evidence="1">
    <name type="scientific">Nucleocytoviricota sp</name>
    <dbReference type="NCBI Taxonomy" id="2809609"/>
    <lineage>
        <taxon>Viruses</taxon>
        <taxon>Varidnaviria</taxon>
        <taxon>Bamfordvirae</taxon>
        <taxon>Nucleocytoviricota</taxon>
    </lineage>
</organism>
<protein>
    <submittedName>
        <fullName evidence="1">Uncharacterized protein</fullName>
    </submittedName>
</protein>
<dbReference type="InterPro" id="IPR043918">
    <property type="entry name" value="DUF5760"/>
</dbReference>
<reference evidence="1" key="1">
    <citation type="submission" date="2022-10" db="EMBL/GenBank/DDBJ databases">
        <title>Genomics discovery of giant fungal viruses from subsurface oceanic crustal fluids.</title>
        <authorList>
            <person name="Bhattacharjee A.S."/>
            <person name="Schulz F."/>
            <person name="Woyke T."/>
            <person name="Orcutt B.N."/>
            <person name="Matinez Martinez J."/>
        </authorList>
    </citation>
    <scope>NUCLEOTIDE SEQUENCE</scope>
    <source>
        <strain evidence="1">VSAG1.JdFR</strain>
        <strain evidence="2">VSAG8.JdFR</strain>
    </source>
</reference>
<evidence type="ECO:0000313" key="2">
    <source>
        <dbReference type="EMBL" id="UZT29064.1"/>
    </source>
</evidence>
<evidence type="ECO:0000313" key="1">
    <source>
        <dbReference type="EMBL" id="UZT28788.1"/>
    </source>
</evidence>
<name>A0A9E8G3S5_9VIRU</name>
<proteinExistence type="predicted"/>
<sequence>MSNTKELLVTTIKEWVECERKIKEFNSIMKEYKDKKKLLTKTLVDVMKNNEIDCFDINDGQIVHRTCKTKAPVSKQYLSQILEKYFENNPEINCDEVGNAILENRPVKERHSIVMKQNK</sequence>